<evidence type="ECO:0000313" key="1">
    <source>
        <dbReference type="EMBL" id="KAJ7529262.1"/>
    </source>
</evidence>
<comment type="caution">
    <text evidence="1">The sequence shown here is derived from an EMBL/GenBank/DDBJ whole genome shotgun (WGS) entry which is preliminary data.</text>
</comment>
<sequence length="261" mass="29456">MEALLLGGLKLSKLGIGYGGSGTGMPMPPSPALRAKQQEQQQEFVHSLWWQVSRSKLVCHAVISKSAAKTRLPKERKKGSTGLFRSYTLSPELQALVGEEELSRVEVSKRLWDYIKKNNLQDPDDKRNIFCNEVLRSLFGTDVTDMFQMNKLLSKHIGTPEKSSGVAKEIKVSGVVKSSGLLRPQPISKELQAFLGVTETEFVRPNAVKLIWKYIKENNLQDPANKRNIICDKNLHELFQCESFQGFHISKLLVPHFPKRL</sequence>
<proteinExistence type="predicted"/>
<reference evidence="2" key="1">
    <citation type="journal article" date="2024" name="Proc. Natl. Acad. Sci. U.S.A.">
        <title>Extraordinary preservation of gene collinearity over three hundred million years revealed in homosporous lycophytes.</title>
        <authorList>
            <person name="Li C."/>
            <person name="Wickell D."/>
            <person name="Kuo L.Y."/>
            <person name="Chen X."/>
            <person name="Nie B."/>
            <person name="Liao X."/>
            <person name="Peng D."/>
            <person name="Ji J."/>
            <person name="Jenkins J."/>
            <person name="Williams M."/>
            <person name="Shu S."/>
            <person name="Plott C."/>
            <person name="Barry K."/>
            <person name="Rajasekar S."/>
            <person name="Grimwood J."/>
            <person name="Han X."/>
            <person name="Sun S."/>
            <person name="Hou Z."/>
            <person name="He W."/>
            <person name="Dai G."/>
            <person name="Sun C."/>
            <person name="Schmutz J."/>
            <person name="Leebens-Mack J.H."/>
            <person name="Li F.W."/>
            <person name="Wang L."/>
        </authorList>
    </citation>
    <scope>NUCLEOTIDE SEQUENCE [LARGE SCALE GENOMIC DNA]</scope>
    <source>
        <strain evidence="2">cv. PW_Plant_1</strain>
    </source>
</reference>
<accession>A0ACC2BIL1</accession>
<dbReference type="Proteomes" id="UP001162992">
    <property type="component" value="Chromosome 15"/>
</dbReference>
<evidence type="ECO:0000313" key="2">
    <source>
        <dbReference type="Proteomes" id="UP001162992"/>
    </source>
</evidence>
<dbReference type="EMBL" id="CM055106">
    <property type="protein sequence ID" value="KAJ7529262.1"/>
    <property type="molecule type" value="Genomic_DNA"/>
</dbReference>
<organism evidence="1 2">
    <name type="scientific">Diphasiastrum complanatum</name>
    <name type="common">Issler's clubmoss</name>
    <name type="synonym">Lycopodium complanatum</name>
    <dbReference type="NCBI Taxonomy" id="34168"/>
    <lineage>
        <taxon>Eukaryota</taxon>
        <taxon>Viridiplantae</taxon>
        <taxon>Streptophyta</taxon>
        <taxon>Embryophyta</taxon>
        <taxon>Tracheophyta</taxon>
        <taxon>Lycopodiopsida</taxon>
        <taxon>Lycopodiales</taxon>
        <taxon>Lycopodiaceae</taxon>
        <taxon>Lycopodioideae</taxon>
        <taxon>Diphasiastrum</taxon>
    </lineage>
</organism>
<keyword evidence="2" id="KW-1185">Reference proteome</keyword>
<name>A0ACC2BIL1_DIPCM</name>
<gene>
    <name evidence="1" type="ORF">O6H91_15G040500</name>
</gene>
<protein>
    <submittedName>
        <fullName evidence="1">Uncharacterized protein</fullName>
    </submittedName>
</protein>